<name>A0A2M7ANY3_UNCKA</name>
<accession>A0A2M7ANY3</accession>
<dbReference type="PANTHER" id="PTHR19359">
    <property type="entry name" value="CYTOCHROME B5"/>
    <property type="match status" value="1"/>
</dbReference>
<dbReference type="PANTHER" id="PTHR19359:SF95">
    <property type="entry name" value="CYTOCHROME B5 TYPE B"/>
    <property type="match status" value="1"/>
</dbReference>
<proteinExistence type="inferred from homology"/>
<feature type="transmembrane region" description="Helical" evidence="6">
    <location>
        <begin position="176"/>
        <end position="193"/>
    </location>
</feature>
<evidence type="ECO:0000313" key="8">
    <source>
        <dbReference type="EMBL" id="PIU69072.1"/>
    </source>
</evidence>
<evidence type="ECO:0000256" key="5">
    <source>
        <dbReference type="SAM" id="MobiDB-lite"/>
    </source>
</evidence>
<dbReference type="GO" id="GO:0020037">
    <property type="term" value="F:heme binding"/>
    <property type="evidence" value="ECO:0007669"/>
    <property type="project" value="TreeGrafter"/>
</dbReference>
<keyword evidence="6" id="KW-0812">Transmembrane</keyword>
<dbReference type="AlphaFoldDB" id="A0A2M7ANY3"/>
<keyword evidence="2" id="KW-0479">Metal-binding</keyword>
<dbReference type="SMART" id="SM01117">
    <property type="entry name" value="Cyt-b5"/>
    <property type="match status" value="1"/>
</dbReference>
<organism evidence="8 9">
    <name type="scientific">candidate division WWE3 bacterium CG06_land_8_20_14_3_00_42_16</name>
    <dbReference type="NCBI Taxonomy" id="1975083"/>
    <lineage>
        <taxon>Bacteria</taxon>
        <taxon>Katanobacteria</taxon>
    </lineage>
</organism>
<keyword evidence="6" id="KW-1133">Transmembrane helix</keyword>
<dbReference type="InterPro" id="IPR050668">
    <property type="entry name" value="Cytochrome_b5"/>
</dbReference>
<comment type="similarity">
    <text evidence="4">Belongs to the cytochrome b5 family.</text>
</comment>
<feature type="compositionally biased region" description="Low complexity" evidence="5">
    <location>
        <begin position="152"/>
        <end position="162"/>
    </location>
</feature>
<dbReference type="EMBL" id="PEWD01000033">
    <property type="protein sequence ID" value="PIU69072.1"/>
    <property type="molecule type" value="Genomic_DNA"/>
</dbReference>
<evidence type="ECO:0000256" key="4">
    <source>
        <dbReference type="ARBA" id="ARBA00038168"/>
    </source>
</evidence>
<feature type="transmembrane region" description="Helical" evidence="6">
    <location>
        <begin position="20"/>
        <end position="38"/>
    </location>
</feature>
<evidence type="ECO:0000256" key="1">
    <source>
        <dbReference type="ARBA" id="ARBA00022617"/>
    </source>
</evidence>
<evidence type="ECO:0000256" key="2">
    <source>
        <dbReference type="ARBA" id="ARBA00022723"/>
    </source>
</evidence>
<evidence type="ECO:0000256" key="6">
    <source>
        <dbReference type="SAM" id="Phobius"/>
    </source>
</evidence>
<evidence type="ECO:0000313" key="9">
    <source>
        <dbReference type="Proteomes" id="UP000229916"/>
    </source>
</evidence>
<dbReference type="SUPFAM" id="SSF55856">
    <property type="entry name" value="Cytochrome b5-like heme/steroid binding domain"/>
    <property type="match status" value="1"/>
</dbReference>
<dbReference type="GO" id="GO:0016020">
    <property type="term" value="C:membrane"/>
    <property type="evidence" value="ECO:0007669"/>
    <property type="project" value="TreeGrafter"/>
</dbReference>
<dbReference type="Proteomes" id="UP000229916">
    <property type="component" value="Unassembled WGS sequence"/>
</dbReference>
<gene>
    <name evidence="8" type="ORF">COS81_01515</name>
</gene>
<keyword evidence="6" id="KW-0472">Membrane</keyword>
<dbReference type="InterPro" id="IPR036400">
    <property type="entry name" value="Cyt_B5-like_heme/steroid_sf"/>
</dbReference>
<keyword evidence="3" id="KW-0408">Iron</keyword>
<dbReference type="Pfam" id="PF00173">
    <property type="entry name" value="Cyt-b5"/>
    <property type="match status" value="1"/>
</dbReference>
<evidence type="ECO:0000259" key="7">
    <source>
        <dbReference type="PROSITE" id="PS50255"/>
    </source>
</evidence>
<reference evidence="9" key="1">
    <citation type="submission" date="2017-09" db="EMBL/GenBank/DDBJ databases">
        <title>Depth-based differentiation of microbial function through sediment-hosted aquifers and enrichment of novel symbionts in the deep terrestrial subsurface.</title>
        <authorList>
            <person name="Probst A.J."/>
            <person name="Ladd B."/>
            <person name="Jarett J.K."/>
            <person name="Geller-Mcgrath D.E."/>
            <person name="Sieber C.M.K."/>
            <person name="Emerson J.B."/>
            <person name="Anantharaman K."/>
            <person name="Thomas B.C."/>
            <person name="Malmstrom R."/>
            <person name="Stieglmeier M."/>
            <person name="Klingl A."/>
            <person name="Woyke T."/>
            <person name="Ryan C.M."/>
            <person name="Banfield J.F."/>
        </authorList>
    </citation>
    <scope>NUCLEOTIDE SEQUENCE [LARGE SCALE GENOMIC DNA]</scope>
</reference>
<comment type="caution">
    <text evidence="8">The sequence shown here is derived from an EMBL/GenBank/DDBJ whole genome shotgun (WGS) entry which is preliminary data.</text>
</comment>
<dbReference type="Gene3D" id="3.10.120.10">
    <property type="entry name" value="Cytochrome b5-like heme/steroid binding domain"/>
    <property type="match status" value="1"/>
</dbReference>
<dbReference type="GO" id="GO:0046872">
    <property type="term" value="F:metal ion binding"/>
    <property type="evidence" value="ECO:0007669"/>
    <property type="project" value="UniProtKB-KW"/>
</dbReference>
<feature type="domain" description="Cytochrome b5 heme-binding" evidence="7">
    <location>
        <begin position="44"/>
        <end position="124"/>
    </location>
</feature>
<dbReference type="InterPro" id="IPR001199">
    <property type="entry name" value="Cyt_B5-like_heme/steroid-bd"/>
</dbReference>
<protein>
    <recommendedName>
        <fullName evidence="7">Cytochrome b5 heme-binding domain-containing protein</fullName>
    </recommendedName>
</protein>
<keyword evidence="1" id="KW-0349">Heme</keyword>
<evidence type="ECO:0000256" key="3">
    <source>
        <dbReference type="ARBA" id="ARBA00023004"/>
    </source>
</evidence>
<feature type="transmembrane region" description="Helical" evidence="6">
    <location>
        <begin position="214"/>
        <end position="236"/>
    </location>
</feature>
<feature type="region of interest" description="Disordered" evidence="5">
    <location>
        <begin position="152"/>
        <end position="171"/>
    </location>
</feature>
<dbReference type="PROSITE" id="PS50255">
    <property type="entry name" value="CYTOCHROME_B5_2"/>
    <property type="match status" value="1"/>
</dbReference>
<sequence length="266" mass="29994">MGFDIRSAEGGSTLRKKLTLTILFLVGTILFLTFLPTASHLKALTSHTAGEVAQHHSADDCWMIFEGKVYDVTACLFDHDRYLNIENWCGQDMTQDFKDKAGMDEDHLARSYALLDDYYLGDLVSQASPSEMIQPAEKLDSTANLQIKGQTATSSAQQTASAESGEKPSVGSENPYNFTLPFVATLVLYLLSYQFLKLKGTQKYKILARGRINFFWNSLLILSAIPSVLFGFYLVFRYPFPALRKIDFDLLYLAPLLRKTKNKRKK</sequence>